<dbReference type="Pfam" id="PF09669">
    <property type="entry name" value="Phage_pRha"/>
    <property type="match status" value="1"/>
</dbReference>
<dbReference type="InterPro" id="IPR014054">
    <property type="entry name" value="Phage_regulatory_Rha"/>
</dbReference>
<gene>
    <name evidence="1" type="ORF">CLV62_1185</name>
</gene>
<proteinExistence type="predicted"/>
<keyword evidence="2" id="KW-1185">Reference proteome</keyword>
<organism evidence="1 2">
    <name type="scientific">Dysgonomonas alginatilytica</name>
    <dbReference type="NCBI Taxonomy" id="1605892"/>
    <lineage>
        <taxon>Bacteria</taxon>
        <taxon>Pseudomonadati</taxon>
        <taxon>Bacteroidota</taxon>
        <taxon>Bacteroidia</taxon>
        <taxon>Bacteroidales</taxon>
        <taxon>Dysgonomonadaceae</taxon>
        <taxon>Dysgonomonas</taxon>
    </lineage>
</organism>
<comment type="caution">
    <text evidence="1">The sequence shown here is derived from an EMBL/GenBank/DDBJ whole genome shotgun (WGS) entry which is preliminary data.</text>
</comment>
<evidence type="ECO:0000313" key="1">
    <source>
        <dbReference type="EMBL" id="PXV62618.1"/>
    </source>
</evidence>
<protein>
    <submittedName>
        <fullName evidence="1">Rha family phage regulatory protein</fullName>
    </submittedName>
</protein>
<sequence length="117" mass="14194">MYIMNRDGFMILTMGFTGQKALDFKFEFIEAFNYMEEIIKGETFSRVEIVEANIKRRYLLRTELSEVNRSIERGMKRQREIKKELKKIDEQDFSQLQIFPRYADHELKVIFPNRRIS</sequence>
<evidence type="ECO:0000313" key="2">
    <source>
        <dbReference type="Proteomes" id="UP000247973"/>
    </source>
</evidence>
<accession>A0A2V3PLL6</accession>
<dbReference type="AlphaFoldDB" id="A0A2V3PLL6"/>
<dbReference type="Proteomes" id="UP000247973">
    <property type="component" value="Unassembled WGS sequence"/>
</dbReference>
<dbReference type="EMBL" id="QICL01000018">
    <property type="protein sequence ID" value="PXV62618.1"/>
    <property type="molecule type" value="Genomic_DNA"/>
</dbReference>
<reference evidence="1 2" key="1">
    <citation type="submission" date="2018-03" db="EMBL/GenBank/DDBJ databases">
        <title>Genomic Encyclopedia of Archaeal and Bacterial Type Strains, Phase II (KMG-II): from individual species to whole genera.</title>
        <authorList>
            <person name="Goeker M."/>
        </authorList>
    </citation>
    <scope>NUCLEOTIDE SEQUENCE [LARGE SCALE GENOMIC DNA]</scope>
    <source>
        <strain evidence="1 2">DSM 100214</strain>
    </source>
</reference>
<name>A0A2V3PLL6_9BACT</name>